<sequence>MKKYLIISLLTIGSITIKAQTCEEIMEFVKSKDYGTTYTSYNSDAISKVTFYSIYVDYKTLYFAIVCFKKKYSYSCNEYIYQVGSDTKFNYSYEYYDSAGKAFWKYIQPYSKILGCSPNFE</sequence>
<dbReference type="EMBL" id="BAABDU010000004">
    <property type="protein sequence ID" value="GAA3771435.1"/>
    <property type="molecule type" value="Genomic_DNA"/>
</dbReference>
<accession>A0ABP7GQV9</accession>
<reference evidence="2" key="1">
    <citation type="journal article" date="2019" name="Int. J. Syst. Evol. Microbiol.">
        <title>The Global Catalogue of Microorganisms (GCM) 10K type strain sequencing project: providing services to taxonomists for standard genome sequencing and annotation.</title>
        <authorList>
            <consortium name="The Broad Institute Genomics Platform"/>
            <consortium name="The Broad Institute Genome Sequencing Center for Infectious Disease"/>
            <person name="Wu L."/>
            <person name="Ma J."/>
        </authorList>
    </citation>
    <scope>NUCLEOTIDE SEQUENCE [LARGE SCALE GENOMIC DNA]</scope>
    <source>
        <strain evidence="2">JCM 17337</strain>
    </source>
</reference>
<evidence type="ECO:0008006" key="3">
    <source>
        <dbReference type="Google" id="ProtNLM"/>
    </source>
</evidence>
<organism evidence="1 2">
    <name type="scientific">Flavobacterium ginsengiterrae</name>
    <dbReference type="NCBI Taxonomy" id="871695"/>
    <lineage>
        <taxon>Bacteria</taxon>
        <taxon>Pseudomonadati</taxon>
        <taxon>Bacteroidota</taxon>
        <taxon>Flavobacteriia</taxon>
        <taxon>Flavobacteriales</taxon>
        <taxon>Flavobacteriaceae</taxon>
        <taxon>Flavobacterium</taxon>
    </lineage>
</organism>
<protein>
    <recommendedName>
        <fullName evidence="3">KTSC domain-containing protein</fullName>
    </recommendedName>
</protein>
<comment type="caution">
    <text evidence="1">The sequence shown here is derived from an EMBL/GenBank/DDBJ whole genome shotgun (WGS) entry which is preliminary data.</text>
</comment>
<keyword evidence="2" id="KW-1185">Reference proteome</keyword>
<dbReference type="Proteomes" id="UP001500748">
    <property type="component" value="Unassembled WGS sequence"/>
</dbReference>
<gene>
    <name evidence="1" type="ORF">GCM10022423_26920</name>
</gene>
<evidence type="ECO:0000313" key="1">
    <source>
        <dbReference type="EMBL" id="GAA3771435.1"/>
    </source>
</evidence>
<evidence type="ECO:0000313" key="2">
    <source>
        <dbReference type="Proteomes" id="UP001500748"/>
    </source>
</evidence>
<proteinExistence type="predicted"/>
<name>A0ABP7GQV9_9FLAO</name>
<dbReference type="RefSeq" id="WP_345145142.1">
    <property type="nucleotide sequence ID" value="NZ_BAABDU010000004.1"/>
</dbReference>